<proteinExistence type="predicted"/>
<evidence type="ECO:0000313" key="3">
    <source>
        <dbReference type="EMBL" id="EMD40077.1"/>
    </source>
</evidence>
<dbReference type="Pfam" id="PF05303">
    <property type="entry name" value="GSKIP_dom"/>
    <property type="match status" value="1"/>
</dbReference>
<keyword evidence="1" id="KW-1133">Transmembrane helix</keyword>
<evidence type="ECO:0000256" key="1">
    <source>
        <dbReference type="SAM" id="Phobius"/>
    </source>
</evidence>
<sequence>MTSSPPPPSQEKSFVQSELAHSLQEQSFGIQSFELLESTDLQSKARVVLLEGLTIIISLTAFGFQYMLGNDGQADFTPAHSPDGTPKTFESLEDLLDFVSQQYGAARRGALLAKLEALR</sequence>
<dbReference type="EMBL" id="KB445793">
    <property type="protein sequence ID" value="EMD40077.1"/>
    <property type="molecule type" value="Genomic_DNA"/>
</dbReference>
<dbReference type="Proteomes" id="UP000016930">
    <property type="component" value="Unassembled WGS sequence"/>
</dbReference>
<dbReference type="SUPFAM" id="SSF103107">
    <property type="entry name" value="Hypothetical protein c14orf129, hspc210"/>
    <property type="match status" value="1"/>
</dbReference>
<keyword evidence="1" id="KW-0812">Transmembrane</keyword>
<feature type="transmembrane region" description="Helical" evidence="1">
    <location>
        <begin position="47"/>
        <end position="68"/>
    </location>
</feature>
<name>M2RNQ6_CERS8</name>
<keyword evidence="1" id="KW-0472">Membrane</keyword>
<reference evidence="3 4" key="1">
    <citation type="journal article" date="2012" name="Proc. Natl. Acad. Sci. U.S.A.">
        <title>Comparative genomics of Ceriporiopsis subvermispora and Phanerochaete chrysosporium provide insight into selective ligninolysis.</title>
        <authorList>
            <person name="Fernandez-Fueyo E."/>
            <person name="Ruiz-Duenas F.J."/>
            <person name="Ferreira P."/>
            <person name="Floudas D."/>
            <person name="Hibbett D.S."/>
            <person name="Canessa P."/>
            <person name="Larrondo L.F."/>
            <person name="James T.Y."/>
            <person name="Seelenfreund D."/>
            <person name="Lobos S."/>
            <person name="Polanco R."/>
            <person name="Tello M."/>
            <person name="Honda Y."/>
            <person name="Watanabe T."/>
            <person name="Watanabe T."/>
            <person name="Ryu J.S."/>
            <person name="Kubicek C.P."/>
            <person name="Schmoll M."/>
            <person name="Gaskell J."/>
            <person name="Hammel K.E."/>
            <person name="St John F.J."/>
            <person name="Vanden Wymelenberg A."/>
            <person name="Sabat G."/>
            <person name="Splinter BonDurant S."/>
            <person name="Syed K."/>
            <person name="Yadav J.S."/>
            <person name="Doddapaneni H."/>
            <person name="Subramanian V."/>
            <person name="Lavin J.L."/>
            <person name="Oguiza J.A."/>
            <person name="Perez G."/>
            <person name="Pisabarro A.G."/>
            <person name="Ramirez L."/>
            <person name="Santoyo F."/>
            <person name="Master E."/>
            <person name="Coutinho P.M."/>
            <person name="Henrissat B."/>
            <person name="Lombard V."/>
            <person name="Magnuson J.K."/>
            <person name="Kuees U."/>
            <person name="Hori C."/>
            <person name="Igarashi K."/>
            <person name="Samejima M."/>
            <person name="Held B.W."/>
            <person name="Barry K.W."/>
            <person name="LaButti K.M."/>
            <person name="Lapidus A."/>
            <person name="Lindquist E.A."/>
            <person name="Lucas S.M."/>
            <person name="Riley R."/>
            <person name="Salamov A.A."/>
            <person name="Hoffmeister D."/>
            <person name="Schwenk D."/>
            <person name="Hadar Y."/>
            <person name="Yarden O."/>
            <person name="de Vries R.P."/>
            <person name="Wiebenga A."/>
            <person name="Stenlid J."/>
            <person name="Eastwood D."/>
            <person name="Grigoriev I.V."/>
            <person name="Berka R.M."/>
            <person name="Blanchette R.A."/>
            <person name="Kersten P."/>
            <person name="Martinez A.T."/>
            <person name="Vicuna R."/>
            <person name="Cullen D."/>
        </authorList>
    </citation>
    <scope>NUCLEOTIDE SEQUENCE [LARGE SCALE GENOMIC DNA]</scope>
    <source>
        <strain evidence="3 4">B</strain>
    </source>
</reference>
<accession>M2RNQ6</accession>
<keyword evidence="4" id="KW-1185">Reference proteome</keyword>
<evidence type="ECO:0000259" key="2">
    <source>
        <dbReference type="Pfam" id="PF05303"/>
    </source>
</evidence>
<dbReference type="AlphaFoldDB" id="M2RNQ6"/>
<dbReference type="OrthoDB" id="5804279at2759"/>
<evidence type="ECO:0000313" key="4">
    <source>
        <dbReference type="Proteomes" id="UP000016930"/>
    </source>
</evidence>
<protein>
    <recommendedName>
        <fullName evidence="2">GSKIP domain-containing protein</fullName>
    </recommendedName>
</protein>
<dbReference type="Gene3D" id="3.30.2280.10">
    <property type="entry name" value="Hypothetical protein (hspc210)"/>
    <property type="match status" value="1"/>
</dbReference>
<organism evidence="3 4">
    <name type="scientific">Ceriporiopsis subvermispora (strain B)</name>
    <name type="common">White-rot fungus</name>
    <name type="synonym">Gelatoporia subvermispora</name>
    <dbReference type="NCBI Taxonomy" id="914234"/>
    <lineage>
        <taxon>Eukaryota</taxon>
        <taxon>Fungi</taxon>
        <taxon>Dikarya</taxon>
        <taxon>Basidiomycota</taxon>
        <taxon>Agaricomycotina</taxon>
        <taxon>Agaricomycetes</taxon>
        <taxon>Polyporales</taxon>
        <taxon>Gelatoporiaceae</taxon>
        <taxon>Gelatoporia</taxon>
    </lineage>
</organism>
<gene>
    <name evidence="3" type="ORF">CERSUDRAFT_103948</name>
</gene>
<dbReference type="InterPro" id="IPR007967">
    <property type="entry name" value="GSKIP_dom"/>
</dbReference>
<dbReference type="InterPro" id="IPR023231">
    <property type="entry name" value="GSKIP_dom_sf"/>
</dbReference>
<dbReference type="HOGENOM" id="CLU_155989_0_0_1"/>
<feature type="domain" description="GSKIP" evidence="2">
    <location>
        <begin position="16"/>
        <end position="118"/>
    </location>
</feature>